<organism evidence="1 2">
    <name type="scientific">Candidatus Prevotella avicola</name>
    <dbReference type="NCBI Taxonomy" id="2838738"/>
    <lineage>
        <taxon>Bacteria</taxon>
        <taxon>Pseudomonadati</taxon>
        <taxon>Bacteroidota</taxon>
        <taxon>Bacteroidia</taxon>
        <taxon>Bacteroidales</taxon>
        <taxon>Prevotellaceae</taxon>
        <taxon>Prevotella</taxon>
    </lineage>
</organism>
<evidence type="ECO:0000313" key="2">
    <source>
        <dbReference type="Proteomes" id="UP000824055"/>
    </source>
</evidence>
<evidence type="ECO:0000313" key="1">
    <source>
        <dbReference type="EMBL" id="HIZ69794.1"/>
    </source>
</evidence>
<gene>
    <name evidence="1" type="ORF">H9966_07945</name>
</gene>
<reference evidence="1" key="1">
    <citation type="journal article" date="2021" name="PeerJ">
        <title>Extensive microbial diversity within the chicken gut microbiome revealed by metagenomics and culture.</title>
        <authorList>
            <person name="Gilroy R."/>
            <person name="Ravi A."/>
            <person name="Getino M."/>
            <person name="Pursley I."/>
            <person name="Horton D.L."/>
            <person name="Alikhan N.F."/>
            <person name="Baker D."/>
            <person name="Gharbi K."/>
            <person name="Hall N."/>
            <person name="Watson M."/>
            <person name="Adriaenssens E.M."/>
            <person name="Foster-Nyarko E."/>
            <person name="Jarju S."/>
            <person name="Secka A."/>
            <person name="Antonio M."/>
            <person name="Oren A."/>
            <person name="Chaudhuri R.R."/>
            <person name="La Ragione R."/>
            <person name="Hildebrand F."/>
            <person name="Pallen M.J."/>
        </authorList>
    </citation>
    <scope>NUCLEOTIDE SEQUENCE</scope>
    <source>
        <strain evidence="1">ChiHecec3B27-8219</strain>
    </source>
</reference>
<accession>A0A9D2FYK8</accession>
<dbReference type="AlphaFoldDB" id="A0A9D2FYK8"/>
<dbReference type="EMBL" id="DXBE01000057">
    <property type="protein sequence ID" value="HIZ69794.1"/>
    <property type="molecule type" value="Genomic_DNA"/>
</dbReference>
<protein>
    <submittedName>
        <fullName evidence="1">SRPBCC family protein</fullName>
    </submittedName>
</protein>
<proteinExistence type="predicted"/>
<comment type="caution">
    <text evidence="1">The sequence shown here is derived from an EMBL/GenBank/DDBJ whole genome shotgun (WGS) entry which is preliminary data.</text>
</comment>
<name>A0A9D2FYK8_9BACT</name>
<dbReference type="SUPFAM" id="SSF55961">
    <property type="entry name" value="Bet v1-like"/>
    <property type="match status" value="1"/>
</dbReference>
<sequence length="135" mass="16098">MIRTTIQATIKADLAYVWVAVTSLTDFSWRSDITSIAISDEEHFKEISNEGYITFFTINILNPFTQYAFTMENENLSGEWNGHFKQTEAGTEVQFTEAINLKKWWLYPFAWFYLRNQQRKYIRDLKRKCEQNESK</sequence>
<dbReference type="Proteomes" id="UP000824055">
    <property type="component" value="Unassembled WGS sequence"/>
</dbReference>
<reference evidence="1" key="2">
    <citation type="submission" date="2021-04" db="EMBL/GenBank/DDBJ databases">
        <authorList>
            <person name="Gilroy R."/>
        </authorList>
    </citation>
    <scope>NUCLEOTIDE SEQUENCE</scope>
    <source>
        <strain evidence="1">ChiHecec3B27-8219</strain>
    </source>
</reference>